<evidence type="ECO:0000256" key="1">
    <source>
        <dbReference type="ARBA" id="ARBA00022603"/>
    </source>
</evidence>
<proteinExistence type="predicted"/>
<dbReference type="InterPro" id="IPR036390">
    <property type="entry name" value="WH_DNA-bd_sf"/>
</dbReference>
<accession>A0A0C1E2Q3</accession>
<dbReference type="GO" id="GO:0008171">
    <property type="term" value="F:O-methyltransferase activity"/>
    <property type="evidence" value="ECO:0007669"/>
    <property type="project" value="InterPro"/>
</dbReference>
<dbReference type="InterPro" id="IPR001077">
    <property type="entry name" value="COMT_C"/>
</dbReference>
<evidence type="ECO:0000259" key="4">
    <source>
        <dbReference type="Pfam" id="PF00891"/>
    </source>
</evidence>
<dbReference type="PANTHER" id="PTHR43712:SF19">
    <property type="entry name" value="DUAL O-METHYLTRANSFERASE_FAD-DEPENDENT MONOOXYGENASE ELCB"/>
    <property type="match status" value="1"/>
</dbReference>
<feature type="domain" description="O-methyltransferase C-terminal" evidence="4">
    <location>
        <begin position="189"/>
        <end position="403"/>
    </location>
</feature>
<dbReference type="InterPro" id="IPR016461">
    <property type="entry name" value="COMT-like"/>
</dbReference>
<evidence type="ECO:0000256" key="2">
    <source>
        <dbReference type="ARBA" id="ARBA00022679"/>
    </source>
</evidence>
<dbReference type="Gene3D" id="1.10.10.10">
    <property type="entry name" value="Winged helix-like DNA-binding domain superfamily/Winged helix DNA-binding domain"/>
    <property type="match status" value="1"/>
</dbReference>
<dbReference type="GO" id="GO:0044550">
    <property type="term" value="P:secondary metabolite biosynthetic process"/>
    <property type="evidence" value="ECO:0007669"/>
    <property type="project" value="UniProtKB-ARBA"/>
</dbReference>
<dbReference type="SUPFAM" id="SSF53335">
    <property type="entry name" value="S-adenosyl-L-methionine-dependent methyltransferases"/>
    <property type="match status" value="1"/>
</dbReference>
<dbReference type="Gene3D" id="3.40.50.150">
    <property type="entry name" value="Vaccinia Virus protein VP39"/>
    <property type="match status" value="1"/>
</dbReference>
<sequence length="468" mass="50874">MAAAFPLASSESSVKMEALVEEITQSVQALKHSGQQSSAQPIASPELQHLRQRLVEASWQLHRHALGPGEYILSLSVGVHYTACLKWLCRFNVFNGVPLDGSIAYDKLATAISAPEGALKSVARMAMTSGLFAEPTPNHIAHSPTSAMIASNPNLLLWAEFMTEVGVPTASAFADATQRWPGSLSNTETAYNLAFDTRLPLFEHLKTLPTRTEQFAGYMKSVTNSEGTSLKHLVSGYHWAALLQDSLVVDVGGSTGHGSIAIAERFPGLRFIVQDLATNADAGQDALANAGEKEAQKGLADRITFQAHDFFQEQPIVGADVYLLRMIIHDWSDDDSVRILSRIVKAMEANKAKSSLVIMDSVLPLPGQLPATLERLLRLRDLTMRQVFNSRERAPEEWSALMARVDPTLKLVKTTKPLGSVLSVMEWKLEDPPAHATMASKVEEQVAQEEKATPVAVKYAAADGLVTA</sequence>
<dbReference type="PANTHER" id="PTHR43712">
    <property type="entry name" value="PUTATIVE (AFU_ORTHOLOGUE AFUA_4G14580)-RELATED"/>
    <property type="match status" value="1"/>
</dbReference>
<organism evidence="5 6">
    <name type="scientific">Aspergillus ustus</name>
    <dbReference type="NCBI Taxonomy" id="40382"/>
    <lineage>
        <taxon>Eukaryota</taxon>
        <taxon>Fungi</taxon>
        <taxon>Dikarya</taxon>
        <taxon>Ascomycota</taxon>
        <taxon>Pezizomycotina</taxon>
        <taxon>Eurotiomycetes</taxon>
        <taxon>Eurotiomycetidae</taxon>
        <taxon>Eurotiales</taxon>
        <taxon>Aspergillaceae</taxon>
        <taxon>Aspergillus</taxon>
        <taxon>Aspergillus subgen. Nidulantes</taxon>
    </lineage>
</organism>
<dbReference type="EMBL" id="JOMC01000033">
    <property type="protein sequence ID" value="KIA75827.1"/>
    <property type="molecule type" value="Genomic_DNA"/>
</dbReference>
<keyword evidence="1" id="KW-0489">Methyltransferase</keyword>
<comment type="caution">
    <text evidence="5">The sequence shown here is derived from an EMBL/GenBank/DDBJ whole genome shotgun (WGS) entry which is preliminary data.</text>
</comment>
<evidence type="ECO:0000313" key="5">
    <source>
        <dbReference type="EMBL" id="KIA75827.1"/>
    </source>
</evidence>
<dbReference type="AlphaFoldDB" id="A0A0C1E2Q3"/>
<evidence type="ECO:0000256" key="3">
    <source>
        <dbReference type="ARBA" id="ARBA00022691"/>
    </source>
</evidence>
<dbReference type="PROSITE" id="PS51683">
    <property type="entry name" value="SAM_OMT_II"/>
    <property type="match status" value="1"/>
</dbReference>
<dbReference type="InterPro" id="IPR036388">
    <property type="entry name" value="WH-like_DNA-bd_sf"/>
</dbReference>
<keyword evidence="3" id="KW-0949">S-adenosyl-L-methionine</keyword>
<keyword evidence="6" id="KW-1185">Reference proteome</keyword>
<dbReference type="Proteomes" id="UP000053475">
    <property type="component" value="Unassembled WGS sequence"/>
</dbReference>
<evidence type="ECO:0000313" key="6">
    <source>
        <dbReference type="Proteomes" id="UP000053475"/>
    </source>
</evidence>
<dbReference type="GO" id="GO:0032259">
    <property type="term" value="P:methylation"/>
    <property type="evidence" value="ECO:0007669"/>
    <property type="project" value="UniProtKB-KW"/>
</dbReference>
<protein>
    <recommendedName>
        <fullName evidence="4">O-methyltransferase C-terminal domain-containing protein</fullName>
    </recommendedName>
</protein>
<dbReference type="InterPro" id="IPR029063">
    <property type="entry name" value="SAM-dependent_MTases_sf"/>
</dbReference>
<dbReference type="SUPFAM" id="SSF46785">
    <property type="entry name" value="Winged helix' DNA-binding domain"/>
    <property type="match status" value="1"/>
</dbReference>
<gene>
    <name evidence="5" type="ORF">HK57_00354</name>
</gene>
<name>A0A0C1E2Q3_ASPUT</name>
<dbReference type="Pfam" id="PF00891">
    <property type="entry name" value="Methyltransf_2"/>
    <property type="match status" value="1"/>
</dbReference>
<reference evidence="5 6" key="1">
    <citation type="submission" date="2014-11" db="EMBL/GenBank/DDBJ databases">
        <title>Genomics derived discovery of secondary metabolites biosynthetic gene clusters in Aspergillus ustus.</title>
        <authorList>
            <person name="Pi B."/>
            <person name="Dai F."/>
            <person name="Song X."/>
            <person name="Zhu C."/>
            <person name="Li H."/>
            <person name="Yu D."/>
        </authorList>
    </citation>
    <scope>NUCLEOTIDE SEQUENCE [LARGE SCALE GENOMIC DNA]</scope>
    <source>
        <strain evidence="5 6">3.3904</strain>
    </source>
</reference>
<keyword evidence="2" id="KW-0808">Transferase</keyword>